<dbReference type="CDD" id="cd03293">
    <property type="entry name" value="ABC_NrtD_SsuB_transporters"/>
    <property type="match status" value="1"/>
</dbReference>
<organism evidence="7 8">
    <name type="scientific">Sphingomonas oleivorans</name>
    <dbReference type="NCBI Taxonomy" id="1735121"/>
    <lineage>
        <taxon>Bacteria</taxon>
        <taxon>Pseudomonadati</taxon>
        <taxon>Pseudomonadota</taxon>
        <taxon>Alphaproteobacteria</taxon>
        <taxon>Sphingomonadales</taxon>
        <taxon>Sphingomonadaceae</taxon>
        <taxon>Sphingomonas</taxon>
    </lineage>
</organism>
<dbReference type="PANTHER" id="PTHR42788">
    <property type="entry name" value="TAURINE IMPORT ATP-BINDING PROTEIN-RELATED"/>
    <property type="match status" value="1"/>
</dbReference>
<gene>
    <name evidence="7" type="ORF">CLG96_16495</name>
</gene>
<dbReference type="InterPro" id="IPR027417">
    <property type="entry name" value="P-loop_NTPase"/>
</dbReference>
<dbReference type="Pfam" id="PF00005">
    <property type="entry name" value="ABC_tran"/>
    <property type="match status" value="1"/>
</dbReference>
<keyword evidence="4 7" id="KW-0067">ATP-binding</keyword>
<evidence type="ECO:0000256" key="2">
    <source>
        <dbReference type="ARBA" id="ARBA00022448"/>
    </source>
</evidence>
<name>A0A2T5FTZ2_9SPHN</name>
<evidence type="ECO:0000259" key="6">
    <source>
        <dbReference type="PROSITE" id="PS50893"/>
    </source>
</evidence>
<feature type="region of interest" description="Disordered" evidence="5">
    <location>
        <begin position="1"/>
        <end position="20"/>
    </location>
</feature>
<sequence>MTAQSRISPTPPPAAPRSASGALTISSLSKSFTIDGKPLPVLDGIDLTLRPGEFVSIVGASGCGKSTLLRLIVGLDTDYSGEIRLDGQRIATTSLDRGIVFQDHRLFPWMTLEENVGLALLNTDIPKDRRAQIVADHIALVNLSGFEKAYPHQLSGGMAQRAAIARALVTEPKLLLLDEPLGALDALTRVHVQKELQRIWMAQRSTMLMVTHDVEEALYLGDRVIVMSPNPGRIRRIVEVDLPHPRDRSSPVLHRLRDEILTELTGAPDPANLVRFPGTEER</sequence>
<evidence type="ECO:0000256" key="5">
    <source>
        <dbReference type="SAM" id="MobiDB-lite"/>
    </source>
</evidence>
<evidence type="ECO:0000313" key="8">
    <source>
        <dbReference type="Proteomes" id="UP000244162"/>
    </source>
</evidence>
<accession>A0A2T5FTZ2</accession>
<dbReference type="Proteomes" id="UP000244162">
    <property type="component" value="Unassembled WGS sequence"/>
</dbReference>
<keyword evidence="2" id="KW-0813">Transport</keyword>
<comment type="caution">
    <text evidence="7">The sequence shown here is derived from an EMBL/GenBank/DDBJ whole genome shotgun (WGS) entry which is preliminary data.</text>
</comment>
<dbReference type="OrthoDB" id="9802264at2"/>
<dbReference type="PROSITE" id="PS00211">
    <property type="entry name" value="ABC_TRANSPORTER_1"/>
    <property type="match status" value="1"/>
</dbReference>
<dbReference type="Gene3D" id="3.40.50.300">
    <property type="entry name" value="P-loop containing nucleotide triphosphate hydrolases"/>
    <property type="match status" value="1"/>
</dbReference>
<protein>
    <submittedName>
        <fullName evidence="7">Sulfonate ABC transporter ATP-binding protein</fullName>
    </submittedName>
</protein>
<evidence type="ECO:0000313" key="7">
    <source>
        <dbReference type="EMBL" id="PTQ07752.1"/>
    </source>
</evidence>
<reference evidence="7 8" key="1">
    <citation type="submission" date="2017-09" db="EMBL/GenBank/DDBJ databases">
        <title>Sphingomonas panjinensis sp.nov., isolated from oil-contaminated soil.</title>
        <authorList>
            <person name="Wang L."/>
            <person name="Chen L."/>
        </authorList>
    </citation>
    <scope>NUCLEOTIDE SEQUENCE [LARGE SCALE GENOMIC DNA]</scope>
    <source>
        <strain evidence="7 8">FW-11</strain>
    </source>
</reference>
<dbReference type="SMART" id="SM00382">
    <property type="entry name" value="AAA"/>
    <property type="match status" value="1"/>
</dbReference>
<dbReference type="RefSeq" id="WP_107969621.1">
    <property type="nucleotide sequence ID" value="NZ_NWBU01000017.1"/>
</dbReference>
<dbReference type="InterPro" id="IPR050166">
    <property type="entry name" value="ABC_transporter_ATP-bind"/>
</dbReference>
<evidence type="ECO:0000256" key="3">
    <source>
        <dbReference type="ARBA" id="ARBA00022741"/>
    </source>
</evidence>
<dbReference type="AlphaFoldDB" id="A0A2T5FTZ2"/>
<dbReference type="InterPro" id="IPR003439">
    <property type="entry name" value="ABC_transporter-like_ATP-bd"/>
</dbReference>
<evidence type="ECO:0000256" key="1">
    <source>
        <dbReference type="ARBA" id="ARBA00005417"/>
    </source>
</evidence>
<dbReference type="GO" id="GO:0016887">
    <property type="term" value="F:ATP hydrolysis activity"/>
    <property type="evidence" value="ECO:0007669"/>
    <property type="project" value="InterPro"/>
</dbReference>
<dbReference type="PROSITE" id="PS50893">
    <property type="entry name" value="ABC_TRANSPORTER_2"/>
    <property type="match status" value="1"/>
</dbReference>
<comment type="similarity">
    <text evidence="1">Belongs to the ABC transporter superfamily.</text>
</comment>
<dbReference type="EMBL" id="NWBU01000017">
    <property type="protein sequence ID" value="PTQ07752.1"/>
    <property type="molecule type" value="Genomic_DNA"/>
</dbReference>
<dbReference type="GO" id="GO:0005524">
    <property type="term" value="F:ATP binding"/>
    <property type="evidence" value="ECO:0007669"/>
    <property type="project" value="UniProtKB-KW"/>
</dbReference>
<feature type="domain" description="ABC transporter" evidence="6">
    <location>
        <begin position="23"/>
        <end position="256"/>
    </location>
</feature>
<proteinExistence type="inferred from homology"/>
<dbReference type="InterPro" id="IPR017871">
    <property type="entry name" value="ABC_transporter-like_CS"/>
</dbReference>
<keyword evidence="8" id="KW-1185">Reference proteome</keyword>
<dbReference type="SUPFAM" id="SSF52540">
    <property type="entry name" value="P-loop containing nucleoside triphosphate hydrolases"/>
    <property type="match status" value="1"/>
</dbReference>
<dbReference type="InterPro" id="IPR003593">
    <property type="entry name" value="AAA+_ATPase"/>
</dbReference>
<keyword evidence="3" id="KW-0547">Nucleotide-binding</keyword>
<evidence type="ECO:0000256" key="4">
    <source>
        <dbReference type="ARBA" id="ARBA00022840"/>
    </source>
</evidence>
<dbReference type="PANTHER" id="PTHR42788:SF13">
    <property type="entry name" value="ALIPHATIC SULFONATES IMPORT ATP-BINDING PROTEIN SSUB"/>
    <property type="match status" value="1"/>
</dbReference>